<dbReference type="AlphaFoldDB" id="A0A2U3LGM7"/>
<organism evidence="1 2">
    <name type="scientific">Candidatus Desulfosporosinus infrequens</name>
    <dbReference type="NCBI Taxonomy" id="2043169"/>
    <lineage>
        <taxon>Bacteria</taxon>
        <taxon>Bacillati</taxon>
        <taxon>Bacillota</taxon>
        <taxon>Clostridia</taxon>
        <taxon>Eubacteriales</taxon>
        <taxon>Desulfitobacteriaceae</taxon>
        <taxon>Desulfosporosinus</taxon>
    </lineage>
</organism>
<dbReference type="Proteomes" id="UP000238916">
    <property type="component" value="Unassembled WGS sequence"/>
</dbReference>
<sequence>MMPPIEDYCCQNSRCNCYGKRGNGNLSFKGWSGTGKRIRMIYCKECKTHFSERKGTVLEQARLSEDKVVSIIEHLREGCGTRATGRLVNVSNGTVSRYIKKSRHVAENFHNEHVAFSPRNQRNTTR</sequence>
<evidence type="ECO:0000313" key="1">
    <source>
        <dbReference type="EMBL" id="SPF51107.1"/>
    </source>
</evidence>
<reference evidence="2" key="1">
    <citation type="submission" date="2018-02" db="EMBL/GenBank/DDBJ databases">
        <authorList>
            <person name="Hausmann B."/>
        </authorList>
    </citation>
    <scope>NUCLEOTIDE SEQUENCE [LARGE SCALE GENOMIC DNA]</scope>
    <source>
        <strain evidence="2">Peat soil MAG SbF1</strain>
    </source>
</reference>
<protein>
    <submittedName>
        <fullName evidence="1">Uncharacterized protein</fullName>
    </submittedName>
</protein>
<evidence type="ECO:0000313" key="2">
    <source>
        <dbReference type="Proteomes" id="UP000238916"/>
    </source>
</evidence>
<name>A0A2U3LGM7_9FIRM</name>
<gene>
    <name evidence="1" type="ORF">SBF1_4990003</name>
</gene>
<accession>A0A2U3LGM7</accession>
<dbReference type="EMBL" id="OMOF01000444">
    <property type="protein sequence ID" value="SPF51107.1"/>
    <property type="molecule type" value="Genomic_DNA"/>
</dbReference>
<proteinExistence type="predicted"/>